<proteinExistence type="predicted"/>
<sequence>YYDQFYEQNFSENTLCPFCGLKFMKTPEEKRREPFDHYLLRSQYPFVSLIRNNLVPMCHDCNEDYKKEYDISNRKVFYPFTDRESDVVLKINGSEVQVHSDHFTEEVESWDNIFDVKQRIEGYVRKNKSALLSNFTELESLFEEKEWKEYLERKIQSCDKYLYYMHNYIEKAILLDEFSCIFNTGEMTFESEGVSDSNFQQSNNEHDIMLGKCLIKNR</sequence>
<evidence type="ECO:0000313" key="2">
    <source>
        <dbReference type="Proteomes" id="UP000220621"/>
    </source>
</evidence>
<dbReference type="EMBL" id="NUDL01000155">
    <property type="protein sequence ID" value="PEM43258.1"/>
    <property type="molecule type" value="Genomic_DNA"/>
</dbReference>
<dbReference type="Gene3D" id="1.10.30.50">
    <property type="match status" value="1"/>
</dbReference>
<feature type="non-terminal residue" evidence="1">
    <location>
        <position position="1"/>
    </location>
</feature>
<evidence type="ECO:0000313" key="1">
    <source>
        <dbReference type="EMBL" id="PEM43258.1"/>
    </source>
</evidence>
<reference evidence="1 2" key="1">
    <citation type="submission" date="2017-09" db="EMBL/GenBank/DDBJ databases">
        <title>Large-scale bioinformatics analysis of Bacillus genomes uncovers conserved roles of natural products in bacterial physiology.</title>
        <authorList>
            <consortium name="Agbiome Team Llc"/>
            <person name="Bleich R.M."/>
            <person name="Grubbs K.J."/>
            <person name="Santa Maria K.C."/>
            <person name="Allen S.E."/>
            <person name="Farag S."/>
            <person name="Shank E.A."/>
            <person name="Bowers A."/>
        </authorList>
    </citation>
    <scope>NUCLEOTIDE SEQUENCE [LARGE SCALE GENOMIC DNA]</scope>
    <source>
        <strain evidence="1 2">AFS010764</strain>
    </source>
</reference>
<protein>
    <recommendedName>
        <fullName evidence="3">HNH endonuclease</fullName>
    </recommendedName>
</protein>
<comment type="caution">
    <text evidence="1">The sequence shown here is derived from an EMBL/GenBank/DDBJ whole genome shotgun (WGS) entry which is preliminary data.</text>
</comment>
<accession>A0A2A8BF36</accession>
<dbReference type="Proteomes" id="UP000220621">
    <property type="component" value="Unassembled WGS sequence"/>
</dbReference>
<organism evidence="1 2">
    <name type="scientific">Bacillus wiedmannii</name>
    <dbReference type="NCBI Taxonomy" id="1890302"/>
    <lineage>
        <taxon>Bacteria</taxon>
        <taxon>Bacillati</taxon>
        <taxon>Bacillota</taxon>
        <taxon>Bacilli</taxon>
        <taxon>Bacillales</taxon>
        <taxon>Bacillaceae</taxon>
        <taxon>Bacillus</taxon>
        <taxon>Bacillus cereus group</taxon>
    </lineage>
</organism>
<gene>
    <name evidence="1" type="ORF">CN611_30055</name>
</gene>
<name>A0A2A8BF36_9BACI</name>
<evidence type="ECO:0008006" key="3">
    <source>
        <dbReference type="Google" id="ProtNLM"/>
    </source>
</evidence>
<dbReference type="AlphaFoldDB" id="A0A2A8BF36"/>
<dbReference type="RefSeq" id="WP_218923591.1">
    <property type="nucleotide sequence ID" value="NZ_NUDL01000155.1"/>
</dbReference>